<comment type="similarity">
    <text evidence="1">Belongs to the NPR2 family.</text>
</comment>
<dbReference type="GO" id="GO:0005096">
    <property type="term" value="F:GTPase activator activity"/>
    <property type="evidence" value="ECO:0007669"/>
    <property type="project" value="TreeGrafter"/>
</dbReference>
<evidence type="ECO:0000256" key="1">
    <source>
        <dbReference type="ARBA" id="ARBA00008433"/>
    </source>
</evidence>
<dbReference type="PANTHER" id="PTHR12991:SF10">
    <property type="entry name" value="GATOR COMPLEX PROTEIN NPRL2"/>
    <property type="match status" value="1"/>
</dbReference>
<dbReference type="GO" id="GO:0005774">
    <property type="term" value="C:vacuolar membrane"/>
    <property type="evidence" value="ECO:0007669"/>
    <property type="project" value="TreeGrafter"/>
</dbReference>
<dbReference type="GO" id="GO:1990130">
    <property type="term" value="C:GATOR1 complex"/>
    <property type="evidence" value="ECO:0007669"/>
    <property type="project" value="TreeGrafter"/>
</dbReference>
<evidence type="ECO:0000256" key="2">
    <source>
        <dbReference type="SAM" id="MobiDB-lite"/>
    </source>
</evidence>
<dbReference type="PANTHER" id="PTHR12991">
    <property type="entry name" value="NITROGEN PERMEASE REGULATOR 2/TUMOR SUPPRESSOR CANDIDATE 4"/>
    <property type="match status" value="1"/>
</dbReference>
<dbReference type="AlphaFoldDB" id="F0WKT0"/>
<dbReference type="GO" id="GO:1904262">
    <property type="term" value="P:negative regulation of TORC1 signaling"/>
    <property type="evidence" value="ECO:0007669"/>
    <property type="project" value="TreeGrafter"/>
</dbReference>
<dbReference type="InterPro" id="IPR009348">
    <property type="entry name" value="NPR2-like"/>
</dbReference>
<feature type="compositionally biased region" description="Polar residues" evidence="2">
    <location>
        <begin position="369"/>
        <end position="378"/>
    </location>
</feature>
<gene>
    <name evidence="3" type="primary">AlNc14C137G7120</name>
    <name evidence="3" type="ORF">ALNC14_080300</name>
</gene>
<accession>F0WKT0</accession>
<dbReference type="GO" id="GO:0010508">
    <property type="term" value="P:positive regulation of autophagy"/>
    <property type="evidence" value="ECO:0007669"/>
    <property type="project" value="TreeGrafter"/>
</dbReference>
<organism evidence="3">
    <name type="scientific">Albugo laibachii Nc14</name>
    <dbReference type="NCBI Taxonomy" id="890382"/>
    <lineage>
        <taxon>Eukaryota</taxon>
        <taxon>Sar</taxon>
        <taxon>Stramenopiles</taxon>
        <taxon>Oomycota</taxon>
        <taxon>Peronosporomycetes</taxon>
        <taxon>Albuginales</taxon>
        <taxon>Albuginaceae</taxon>
        <taxon>Albugo</taxon>
    </lineage>
</organism>
<reference evidence="3" key="2">
    <citation type="submission" date="2011-02" db="EMBL/GenBank/DDBJ databases">
        <authorList>
            <person name="MacLean D."/>
        </authorList>
    </citation>
    <scope>NUCLEOTIDE SEQUENCE</scope>
</reference>
<proteinExistence type="inferred from homology"/>
<sequence>MSHRCTLQATMSLLRGYYTASLITMRVRRLYFKHRKSTFWVTFNKNVSVQSFTVIGYPVCIEDDKYHRNALLFNIGFVAEEGAQLSALRPLLRKFGTLLEMMERQSGFLHKETTKALLPKILPQMLHDLIVQDECIISIDKANILNLKIFPQNFSVPQEVSEYHVPVPLCDLRVKCDTCAEWDLAIQQIVPFLDGVKSIRRISMEANMEIQLVKKCVAQLIFFNYVQLIDIFAFSNIYAPISGISSLATQTELQLICAEYVTKSRQPIVPFAKIFALYCSMQPNLRLSDFCLLYAESLESIDIRRFVTFGILYHFIKRVFLYPVILEASQNIATNGTSNGMKTTTSPSLHPQSAQRSYNFSNAIASSLSPNCQPSGPQSVAIMPSNGPSTPHLTPPPFPPLVYSKRQSAAMAAAATMKATYQYEQIQNRMDGNHHTDEICTEFLIRYVDLEAIWTKKKPNSCVIYR</sequence>
<reference evidence="3" key="1">
    <citation type="journal article" date="2011" name="PLoS Biol.">
        <title>Gene gain and loss during evolution of obligate parasitism in the white rust pathogen of Arabidopsis thaliana.</title>
        <authorList>
            <person name="Kemen E."/>
            <person name="Gardiner A."/>
            <person name="Schultz-Larsen T."/>
            <person name="Kemen A.C."/>
            <person name="Balmuth A.L."/>
            <person name="Robert-Seilaniantz A."/>
            <person name="Bailey K."/>
            <person name="Holub E."/>
            <person name="Studholme D.J."/>
            <person name="Maclean D."/>
            <person name="Jones J.D."/>
        </authorList>
    </citation>
    <scope>NUCLEOTIDE SEQUENCE</scope>
</reference>
<dbReference type="EMBL" id="FR824182">
    <property type="protein sequence ID" value="CCA21887.1"/>
    <property type="molecule type" value="Genomic_DNA"/>
</dbReference>
<protein>
    <submittedName>
        <fullName evidence="3">Uncharacterized protein AlNc14C137G7120</fullName>
    </submittedName>
</protein>
<feature type="region of interest" description="Disordered" evidence="2">
    <location>
        <begin position="369"/>
        <end position="396"/>
    </location>
</feature>
<evidence type="ECO:0000313" key="3">
    <source>
        <dbReference type="EMBL" id="CCA21887.1"/>
    </source>
</evidence>
<dbReference type="Pfam" id="PF06218">
    <property type="entry name" value="NPR2"/>
    <property type="match status" value="2"/>
</dbReference>
<name>F0WKT0_9STRA</name>
<dbReference type="HOGENOM" id="CLU_014995_1_0_1"/>